<reference evidence="1" key="1">
    <citation type="submission" date="2022-07" db="EMBL/GenBank/DDBJ databases">
        <title>Phylogenomic reconstructions and comparative analyses of Kickxellomycotina fungi.</title>
        <authorList>
            <person name="Reynolds N.K."/>
            <person name="Stajich J.E."/>
            <person name="Barry K."/>
            <person name="Grigoriev I.V."/>
            <person name="Crous P."/>
            <person name="Smith M.E."/>
        </authorList>
    </citation>
    <scope>NUCLEOTIDE SEQUENCE</scope>
    <source>
        <strain evidence="1">CBS 109366</strain>
    </source>
</reference>
<organism evidence="1 2">
    <name type="scientific">Coemansia nantahalensis</name>
    <dbReference type="NCBI Taxonomy" id="2789366"/>
    <lineage>
        <taxon>Eukaryota</taxon>
        <taxon>Fungi</taxon>
        <taxon>Fungi incertae sedis</taxon>
        <taxon>Zoopagomycota</taxon>
        <taxon>Kickxellomycotina</taxon>
        <taxon>Kickxellomycetes</taxon>
        <taxon>Kickxellales</taxon>
        <taxon>Kickxellaceae</taxon>
        <taxon>Coemansia</taxon>
    </lineage>
</organism>
<name>A0ACC1JXC3_9FUNG</name>
<evidence type="ECO:0000313" key="1">
    <source>
        <dbReference type="EMBL" id="KAJ2769331.1"/>
    </source>
</evidence>
<keyword evidence="2" id="KW-1185">Reference proteome</keyword>
<dbReference type="EMBL" id="JANBUJ010000959">
    <property type="protein sequence ID" value="KAJ2769331.1"/>
    <property type="molecule type" value="Genomic_DNA"/>
</dbReference>
<proteinExistence type="predicted"/>
<dbReference type="Proteomes" id="UP001140234">
    <property type="component" value="Unassembled WGS sequence"/>
</dbReference>
<sequence>MSSWVVVSVGVPVGLGLATSYAPLHPTAADWYRRLRKPRYNAPHNILLPALAVAYTAGGIGSYLVAGEMELARHTPELRAAQAGRLGLGFYWLGLTLAVFWPRLLAYGASPHLALADLAAAALLQLLAMIQFFRLTATGGLLMLLCFGVSAALATWNAALVLIRHDALPQWAGGDPARE</sequence>
<protein>
    <submittedName>
        <fullName evidence="1">Uncharacterized protein</fullName>
    </submittedName>
</protein>
<comment type="caution">
    <text evidence="1">The sequence shown here is derived from an EMBL/GenBank/DDBJ whole genome shotgun (WGS) entry which is preliminary data.</text>
</comment>
<evidence type="ECO:0000313" key="2">
    <source>
        <dbReference type="Proteomes" id="UP001140234"/>
    </source>
</evidence>
<accession>A0ACC1JXC3</accession>
<gene>
    <name evidence="1" type="ORF">IWQ57_003149</name>
</gene>